<protein>
    <submittedName>
        <fullName evidence="2">Multiple sugar-binding protein</fullName>
    </submittedName>
</protein>
<evidence type="ECO:0000313" key="3">
    <source>
        <dbReference type="Proteomes" id="UP000289794"/>
    </source>
</evidence>
<dbReference type="RefSeq" id="WP_130180708.1">
    <property type="nucleotide sequence ID" value="NZ_CP035945.1"/>
</dbReference>
<dbReference type="InterPro" id="IPR006059">
    <property type="entry name" value="SBP"/>
</dbReference>
<dbReference type="InterPro" id="IPR050490">
    <property type="entry name" value="Bact_solute-bd_prot1"/>
</dbReference>
<dbReference type="PANTHER" id="PTHR43649:SF14">
    <property type="entry name" value="BLR3389 PROTEIN"/>
    <property type="match status" value="1"/>
</dbReference>
<dbReference type="Pfam" id="PF01547">
    <property type="entry name" value="SBP_bac_1"/>
    <property type="match status" value="1"/>
</dbReference>
<dbReference type="Proteomes" id="UP000289794">
    <property type="component" value="Chromosome"/>
</dbReference>
<dbReference type="Gene3D" id="3.40.190.10">
    <property type="entry name" value="Periplasmic binding protein-like II"/>
    <property type="match status" value="2"/>
</dbReference>
<sequence length="443" mass="49007">MKRRFSMTAGLAVLSAVFALSGCGGNSGGADKDTSGQDEEGSKEILFWNTGTGETDKLIYETAVKKFNESTKSGYHITSVASEPDVYKEKIVIAMSSGECPDLYANWSGGPMNEYIEAGYGQPIDELFDKSQIKDKMQEAAIAQGQYKGKMYSIGVLNDSIAGIFYNKEMFQEYGLEVPKTVAELEQVSDTLAAKGKIPFALANEAKWTGSMFFMSLAAREGGLEPFDKAVAGEGSFEDESFLYAGRKIQEWVEKDYFPEGVNSLSEGDGQGRQLLYQEKAAMILMGSWYTSTMQSESGEFYEKVGWFPFPAIEGKEENGDIVIGTIGDQFFTFNCTGEKQQAAFQFIETFFDDDMVELMVEQGKIPPVKGVEDMIKDPVCLQILDAVNRAPATQLWYDQYLPPEVGQVHLDTCQDLFGLTTTPEDAAAKFQDAMEKYNAERK</sequence>
<dbReference type="EMBL" id="CP035945">
    <property type="protein sequence ID" value="QBE96610.1"/>
    <property type="molecule type" value="Genomic_DNA"/>
</dbReference>
<evidence type="ECO:0000313" key="2">
    <source>
        <dbReference type="EMBL" id="QBE96610.1"/>
    </source>
</evidence>
<name>A0A4P6LZC1_9FIRM</name>
<keyword evidence="1" id="KW-0732">Signal</keyword>
<feature type="signal peptide" evidence="1">
    <location>
        <begin position="1"/>
        <end position="21"/>
    </location>
</feature>
<dbReference type="PROSITE" id="PS51257">
    <property type="entry name" value="PROKAR_LIPOPROTEIN"/>
    <property type="match status" value="1"/>
</dbReference>
<dbReference type="AlphaFoldDB" id="A0A4P6LZC1"/>
<gene>
    <name evidence="2" type="primary">msmE_17</name>
    <name evidence="2" type="ORF">PMF13cell1_02157</name>
</gene>
<evidence type="ECO:0000256" key="1">
    <source>
        <dbReference type="SAM" id="SignalP"/>
    </source>
</evidence>
<accession>A0A4P6LZC1</accession>
<feature type="chain" id="PRO_5038839026" evidence="1">
    <location>
        <begin position="22"/>
        <end position="443"/>
    </location>
</feature>
<proteinExistence type="predicted"/>
<dbReference type="PANTHER" id="PTHR43649">
    <property type="entry name" value="ARABINOSE-BINDING PROTEIN-RELATED"/>
    <property type="match status" value="1"/>
</dbReference>
<reference evidence="2 3" key="1">
    <citation type="submission" date="2019-01" db="EMBL/GenBank/DDBJ databases">
        <title>PMF-metabolizing Aryl O-demethylase.</title>
        <authorList>
            <person name="Kim M."/>
        </authorList>
    </citation>
    <scope>NUCLEOTIDE SEQUENCE [LARGE SCALE GENOMIC DNA]</scope>
    <source>
        <strain evidence="2 3">PMF1</strain>
    </source>
</reference>
<organism evidence="2 3">
    <name type="scientific">Blautia producta</name>
    <dbReference type="NCBI Taxonomy" id="33035"/>
    <lineage>
        <taxon>Bacteria</taxon>
        <taxon>Bacillati</taxon>
        <taxon>Bacillota</taxon>
        <taxon>Clostridia</taxon>
        <taxon>Lachnospirales</taxon>
        <taxon>Lachnospiraceae</taxon>
        <taxon>Blautia</taxon>
    </lineage>
</organism>
<dbReference type="KEGG" id="bpro:PMF13cell1_02157"/>
<dbReference type="SUPFAM" id="SSF53850">
    <property type="entry name" value="Periplasmic binding protein-like II"/>
    <property type="match status" value="1"/>
</dbReference>